<evidence type="ECO:0000256" key="2">
    <source>
        <dbReference type="ARBA" id="ARBA00023295"/>
    </source>
</evidence>
<dbReference type="SUPFAM" id="SSF53590">
    <property type="entry name" value="Nucleoside hydrolase"/>
    <property type="match status" value="1"/>
</dbReference>
<dbReference type="GO" id="GO:0006152">
    <property type="term" value="P:purine nucleoside catabolic process"/>
    <property type="evidence" value="ECO:0007669"/>
    <property type="project" value="TreeGrafter"/>
</dbReference>
<dbReference type="InterPro" id="IPR001910">
    <property type="entry name" value="Inosine/uridine_hydrolase_dom"/>
</dbReference>
<dbReference type="EMBL" id="CVTD020000024">
    <property type="protein sequence ID" value="CRZ35409.1"/>
    <property type="molecule type" value="Genomic_DNA"/>
</dbReference>
<feature type="domain" description="Inosine/uridine-preferring nucleoside hydrolase" evidence="3">
    <location>
        <begin position="4"/>
        <end position="323"/>
    </location>
</feature>
<dbReference type="PANTHER" id="PTHR12304">
    <property type="entry name" value="INOSINE-URIDINE PREFERRING NUCLEOSIDE HYDROLASE"/>
    <property type="match status" value="1"/>
</dbReference>
<evidence type="ECO:0000256" key="1">
    <source>
        <dbReference type="ARBA" id="ARBA00022801"/>
    </source>
</evidence>
<dbReference type="AlphaFoldDB" id="A0A0H5SIT6"/>
<proteinExistence type="predicted"/>
<evidence type="ECO:0000259" key="3">
    <source>
        <dbReference type="Pfam" id="PF01156"/>
    </source>
</evidence>
<protein>
    <recommendedName>
        <fullName evidence="3">Inosine/uridine-preferring nucleoside hydrolase domain-containing protein</fullName>
    </recommendedName>
</protein>
<dbReference type="InterPro" id="IPR023186">
    <property type="entry name" value="IUNH"/>
</dbReference>
<keyword evidence="1" id="KW-0378">Hydrolase</keyword>
<organism evidence="4 5">
    <name type="scientific">Herbinix hemicellulosilytica</name>
    <dbReference type="NCBI Taxonomy" id="1564487"/>
    <lineage>
        <taxon>Bacteria</taxon>
        <taxon>Bacillati</taxon>
        <taxon>Bacillota</taxon>
        <taxon>Clostridia</taxon>
        <taxon>Lachnospirales</taxon>
        <taxon>Lachnospiraceae</taxon>
        <taxon>Herbinix</taxon>
    </lineage>
</organism>
<sequence>MVDVILDIDSVGDDILAVIFGALNPKINLLGVTTVNGACGSIEQAVNVALNTVELTGKNIPVYAGADKMLSPRKSDDEGDPVNFDEELRWKFGDRLDKFNEKAPTPVRKPEPISAKEFLIKSFNERPGEITLVTTGPLTNIAQALLDDPSIASKVKRAYILGGAFNIYGNITPVTEYNIWADPEAAKIVLNSDMKITLVPLDVCENNRFADGMLTRDHLADLTYGGKGKVIDFITDKFPIYIDLWREFFQLGGFPMDDVITLALAAYPELCEYTEEVFVDVELEGKISRGQTVAYFGRQIIKNKMREHKNTVIAKSIKGKEFMDLFVNTIIGKEV</sequence>
<dbReference type="Gene3D" id="3.90.245.10">
    <property type="entry name" value="Ribonucleoside hydrolase-like"/>
    <property type="match status" value="1"/>
</dbReference>
<dbReference type="GO" id="GO:0005829">
    <property type="term" value="C:cytosol"/>
    <property type="evidence" value="ECO:0007669"/>
    <property type="project" value="TreeGrafter"/>
</dbReference>
<keyword evidence="2" id="KW-0326">Glycosidase</keyword>
<dbReference type="InterPro" id="IPR036452">
    <property type="entry name" value="Ribo_hydro-like"/>
</dbReference>
<dbReference type="Pfam" id="PF01156">
    <property type="entry name" value="IU_nuc_hydro"/>
    <property type="match status" value="1"/>
</dbReference>
<dbReference type="Proteomes" id="UP000236497">
    <property type="component" value="Unassembled WGS sequence"/>
</dbReference>
<name>A0A0H5SIT6_HERHM</name>
<keyword evidence="5" id="KW-1185">Reference proteome</keyword>
<dbReference type="GO" id="GO:0008477">
    <property type="term" value="F:purine nucleosidase activity"/>
    <property type="evidence" value="ECO:0007669"/>
    <property type="project" value="TreeGrafter"/>
</dbReference>
<dbReference type="RefSeq" id="WP_103203492.1">
    <property type="nucleotide sequence ID" value="NZ_CVTD020000024.1"/>
</dbReference>
<dbReference type="OrthoDB" id="9797882at2"/>
<evidence type="ECO:0000313" key="5">
    <source>
        <dbReference type="Proteomes" id="UP000236497"/>
    </source>
</evidence>
<gene>
    <name evidence="4" type="ORF">HHT355_2212</name>
</gene>
<reference evidence="4 5" key="1">
    <citation type="submission" date="2015-06" db="EMBL/GenBank/DDBJ databases">
        <authorList>
            <person name="Wibberg Daniel"/>
        </authorList>
    </citation>
    <scope>NUCLEOTIDE SEQUENCE [LARGE SCALE GENOMIC DNA]</scope>
    <source>
        <strain evidence="4 5">T3/55T</strain>
    </source>
</reference>
<dbReference type="PANTHER" id="PTHR12304:SF4">
    <property type="entry name" value="URIDINE NUCLEOSIDASE"/>
    <property type="match status" value="1"/>
</dbReference>
<accession>A0A0H5SIT6</accession>
<evidence type="ECO:0000313" key="4">
    <source>
        <dbReference type="EMBL" id="CRZ35409.1"/>
    </source>
</evidence>